<organism evidence="1 2">
    <name type="scientific">Chlorogloeopsis fritschii PCC 6912</name>
    <dbReference type="NCBI Taxonomy" id="211165"/>
    <lineage>
        <taxon>Bacteria</taxon>
        <taxon>Bacillati</taxon>
        <taxon>Cyanobacteriota</taxon>
        <taxon>Cyanophyceae</taxon>
        <taxon>Nostocales</taxon>
        <taxon>Chlorogloeopsidaceae</taxon>
        <taxon>Chlorogloeopsis</taxon>
    </lineage>
</organism>
<keyword evidence="2" id="KW-1185">Reference proteome</keyword>
<comment type="caution">
    <text evidence="1">The sequence shown here is derived from an EMBL/GenBank/DDBJ whole genome shotgun (WGS) entry which is preliminary data.</text>
</comment>
<evidence type="ECO:0000313" key="1">
    <source>
        <dbReference type="EMBL" id="RUR77863.1"/>
    </source>
</evidence>
<gene>
    <name evidence="1" type="ORF">PCC6912_37440</name>
</gene>
<dbReference type="Proteomes" id="UP000268857">
    <property type="component" value="Unassembled WGS sequence"/>
</dbReference>
<dbReference type="AlphaFoldDB" id="A0A433N843"/>
<sequence length="51" mass="5813">MIGDWEEEDKVTPRRSEGMKEGRYEGIYSYSLAPSLPRSLTLPLLFLVPSP</sequence>
<name>A0A433N843_CHLFR</name>
<dbReference type="EMBL" id="RSCJ01000016">
    <property type="protein sequence ID" value="RUR77863.1"/>
    <property type="molecule type" value="Genomic_DNA"/>
</dbReference>
<evidence type="ECO:0000313" key="2">
    <source>
        <dbReference type="Proteomes" id="UP000268857"/>
    </source>
</evidence>
<accession>A0A433N843</accession>
<proteinExistence type="predicted"/>
<reference evidence="1 2" key="1">
    <citation type="journal article" date="2019" name="Genome Biol. Evol.">
        <title>Day and night: Metabolic profiles and evolutionary relationships of six axenic non-marine cyanobacteria.</title>
        <authorList>
            <person name="Will S.E."/>
            <person name="Henke P."/>
            <person name="Boedeker C."/>
            <person name="Huang S."/>
            <person name="Brinkmann H."/>
            <person name="Rohde M."/>
            <person name="Jarek M."/>
            <person name="Friedl T."/>
            <person name="Seufert S."/>
            <person name="Schumacher M."/>
            <person name="Overmann J."/>
            <person name="Neumann-Schaal M."/>
            <person name="Petersen J."/>
        </authorList>
    </citation>
    <scope>NUCLEOTIDE SEQUENCE [LARGE SCALE GENOMIC DNA]</scope>
    <source>
        <strain evidence="1 2">PCC 6912</strain>
    </source>
</reference>
<protein>
    <submittedName>
        <fullName evidence="1">Uncharacterized protein</fullName>
    </submittedName>
</protein>